<proteinExistence type="predicted"/>
<reference evidence="2" key="1">
    <citation type="submission" date="2022-03" db="EMBL/GenBank/DDBJ databases">
        <authorList>
            <person name="Alioto T."/>
            <person name="Alioto T."/>
            <person name="Gomez Garrido J."/>
        </authorList>
    </citation>
    <scope>NUCLEOTIDE SEQUENCE</scope>
</reference>
<accession>A0AAD1VMU4</accession>
<protein>
    <submittedName>
        <fullName evidence="2">Uncharacterized protein</fullName>
    </submittedName>
</protein>
<feature type="compositionally biased region" description="Polar residues" evidence="1">
    <location>
        <begin position="82"/>
        <end position="91"/>
    </location>
</feature>
<name>A0AAD1VMU4_PELCU</name>
<organism evidence="2 3">
    <name type="scientific">Pelobates cultripes</name>
    <name type="common">Western spadefoot toad</name>
    <dbReference type="NCBI Taxonomy" id="61616"/>
    <lineage>
        <taxon>Eukaryota</taxon>
        <taxon>Metazoa</taxon>
        <taxon>Chordata</taxon>
        <taxon>Craniata</taxon>
        <taxon>Vertebrata</taxon>
        <taxon>Euteleostomi</taxon>
        <taxon>Amphibia</taxon>
        <taxon>Batrachia</taxon>
        <taxon>Anura</taxon>
        <taxon>Pelobatoidea</taxon>
        <taxon>Pelobatidae</taxon>
        <taxon>Pelobates</taxon>
    </lineage>
</organism>
<evidence type="ECO:0000313" key="3">
    <source>
        <dbReference type="Proteomes" id="UP001295444"/>
    </source>
</evidence>
<evidence type="ECO:0000256" key="1">
    <source>
        <dbReference type="SAM" id="MobiDB-lite"/>
    </source>
</evidence>
<sequence>PLRKNPYWHNEAYSGGERGRRPLPCCPANRYSAKSQTREEPGPHPRAPTTTMHPRCRSKGALTRNGNSVTKMAEATCAGAETRNNLLTRSGSKQDRLKAPAAQTTTAAIHPQAPPRLNEPHSLDKTATGSEEGGLTGKHKPHRTDHRILNPNLSLPWHTEIQ</sequence>
<dbReference type="EMBL" id="OW240912">
    <property type="protein sequence ID" value="CAH2225652.1"/>
    <property type="molecule type" value="Genomic_DNA"/>
</dbReference>
<dbReference type="Proteomes" id="UP001295444">
    <property type="component" value="Chromosome 01"/>
</dbReference>
<feature type="region of interest" description="Disordered" evidence="1">
    <location>
        <begin position="81"/>
        <end position="162"/>
    </location>
</feature>
<evidence type="ECO:0000313" key="2">
    <source>
        <dbReference type="EMBL" id="CAH2225652.1"/>
    </source>
</evidence>
<gene>
    <name evidence="2" type="ORF">PECUL_23A027764</name>
</gene>
<feature type="non-terminal residue" evidence="2">
    <location>
        <position position="162"/>
    </location>
</feature>
<feature type="non-terminal residue" evidence="2">
    <location>
        <position position="1"/>
    </location>
</feature>
<keyword evidence="3" id="KW-1185">Reference proteome</keyword>
<feature type="region of interest" description="Disordered" evidence="1">
    <location>
        <begin position="1"/>
        <end position="69"/>
    </location>
</feature>
<dbReference type="AlphaFoldDB" id="A0AAD1VMU4"/>